<keyword evidence="4" id="KW-0920">Virion tegument</keyword>
<dbReference type="Proteomes" id="UP000243553">
    <property type="component" value="Segment"/>
</dbReference>
<evidence type="ECO:0000313" key="12">
    <source>
        <dbReference type="Proteomes" id="UP000243553"/>
    </source>
</evidence>
<dbReference type="GO" id="GO:0033644">
    <property type="term" value="C:host cell membrane"/>
    <property type="evidence" value="ECO:0007669"/>
    <property type="project" value="UniProtKB-SubCell"/>
</dbReference>
<protein>
    <submittedName>
        <fullName evidence="11">Tegument protein VP11/12</fullName>
    </submittedName>
</protein>
<keyword evidence="8" id="KW-0472">Membrane</keyword>
<evidence type="ECO:0000256" key="1">
    <source>
        <dbReference type="ARBA" id="ARBA00004535"/>
    </source>
</evidence>
<dbReference type="RefSeq" id="YP_009361892.1">
    <property type="nucleotide sequence ID" value="NC_034446.1"/>
</dbReference>
<dbReference type="KEGG" id="vg:32707787"/>
<dbReference type="Pfam" id="PF03387">
    <property type="entry name" value="Herpes_UL46"/>
    <property type="match status" value="1"/>
</dbReference>
<evidence type="ECO:0000256" key="4">
    <source>
        <dbReference type="ARBA" id="ARBA00022580"/>
    </source>
</evidence>
<feature type="compositionally biased region" description="Low complexity" evidence="10">
    <location>
        <begin position="484"/>
        <end position="494"/>
    </location>
</feature>
<evidence type="ECO:0000256" key="5">
    <source>
        <dbReference type="ARBA" id="ARBA00022844"/>
    </source>
</evidence>
<reference evidence="11 12" key="1">
    <citation type="journal article" date="2017" name="Arch. Virol.">
        <title>Sequence of the ateline alphaherpesvirus 1 (HVA1) genome.</title>
        <authorList>
            <person name="Eberle R."/>
            <person name="Black D.H."/>
        </authorList>
    </citation>
    <scope>NUCLEOTIDE SEQUENCE [LARGE SCALE GENOMIC DNA]</scope>
    <source>
        <strain evidence="11">Lennette</strain>
    </source>
</reference>
<keyword evidence="9" id="KW-0804">Transcription</keyword>
<name>A0A1S6JLM5_HSVA1</name>
<evidence type="ECO:0000313" key="11">
    <source>
        <dbReference type="EMBL" id="AQS79170.1"/>
    </source>
</evidence>
<evidence type="ECO:0000256" key="2">
    <source>
        <dbReference type="ARBA" id="ARBA00004551"/>
    </source>
</evidence>
<keyword evidence="12" id="KW-1185">Reference proteome</keyword>
<proteinExistence type="inferred from homology"/>
<organism evidence="11 12">
    <name type="scientific">Herpesvirus ateles type 1 (strain Lennette)</name>
    <dbReference type="NCBI Taxonomy" id="35243"/>
    <lineage>
        <taxon>Viruses</taxon>
        <taxon>Duplodnaviria</taxon>
        <taxon>Heunggongvirae</taxon>
        <taxon>Peploviricota</taxon>
        <taxon>Herviviricetes</taxon>
        <taxon>Herpesvirales</taxon>
        <taxon>Orthoherpesviridae</taxon>
        <taxon>Alphaherpesvirinae</taxon>
        <taxon>Simplexvirus</taxon>
        <taxon>Simplexvirus atelinealpha1</taxon>
    </lineage>
</organism>
<feature type="compositionally biased region" description="Basic and acidic residues" evidence="10">
    <location>
        <begin position="588"/>
        <end position="605"/>
    </location>
</feature>
<comment type="similarity">
    <text evidence="3">Belongs to the herpesviridae HHV-1 VP11/12 protein family.</text>
</comment>
<keyword evidence="5" id="KW-0946">Virion</keyword>
<evidence type="ECO:0000256" key="10">
    <source>
        <dbReference type="SAM" id="MobiDB-lite"/>
    </source>
</evidence>
<feature type="region of interest" description="Disordered" evidence="10">
    <location>
        <begin position="429"/>
        <end position="688"/>
    </location>
</feature>
<dbReference type="GeneID" id="32707787"/>
<dbReference type="GO" id="GO:0006355">
    <property type="term" value="P:regulation of DNA-templated transcription"/>
    <property type="evidence" value="ECO:0007669"/>
    <property type="project" value="InterPro"/>
</dbReference>
<comment type="subcellular location">
    <subcellularLocation>
        <location evidence="2">Host membrane</location>
    </subcellularLocation>
    <subcellularLocation>
        <location evidence="1">Virion tegument</location>
    </subcellularLocation>
</comment>
<dbReference type="OrthoDB" id="7799at10239"/>
<accession>A0A1S6JLM5</accession>
<organismHost>
    <name type="scientific">Ateles</name>
    <dbReference type="NCBI Taxonomy" id="9506"/>
</organismHost>
<evidence type="ECO:0000256" key="9">
    <source>
        <dbReference type="ARBA" id="ARBA00023163"/>
    </source>
</evidence>
<evidence type="ECO:0000256" key="3">
    <source>
        <dbReference type="ARBA" id="ARBA00010332"/>
    </source>
</evidence>
<evidence type="ECO:0000256" key="6">
    <source>
        <dbReference type="ARBA" id="ARBA00022870"/>
    </source>
</evidence>
<dbReference type="InterPro" id="IPR005051">
    <property type="entry name" value="Herpes_UL46"/>
</dbReference>
<gene>
    <name evidence="11" type="primary">UL46</name>
</gene>
<dbReference type="GO" id="GO:0019033">
    <property type="term" value="C:viral tegument"/>
    <property type="evidence" value="ECO:0007669"/>
    <property type="project" value="UniProtKB-SubCell"/>
</dbReference>
<sequence>MHRRSRGCSSLRLAGRLAPPFGAGGENPNLARQRVATGCLLPRPGDVVEAAVRALQQQSDDVQPPPLLTADRSDRLAQHRARNAVPEALIVDAIIADAQHEYLSRYAASAQRALSEATASSGAVWRAILSQYWEHLQTVTSGNLQAPETSPGNCDPTVFVLLRPTFHDKLLAREPFKHRAQNAQYVAATGELREALHRLQQYLYYMRPEFPDAPSADTALRIEELLAYVVALYGWAQWMMWTTDARVCKRLDPGGLRARRRGAAPQIPALAFARHFQESPASRNGSMQCLALSAAVANVLGCLRRMSQAWDANKWASGAGGTGEAVVAAVESVSLVHHHGQYILNAMLAGYVAWARDGPRNRALARALRRQETFCRETAPLFPTMTSFSWSGMEQTMEPWFRASVARSLLAFGPPTVHYRAILDGIPRVTEEGPGAPGPSSPVDSEAETLSPVPRERAAPPRPRRRATAPLRPAPTDAAPPSPGAASVGDPSSGNRGTDYTPMGLAPPPPGRSPTAGPASRWGFDPTAGDPGRRAATEAPRWRAPTPPGETAAARPDPRPRAGRAPTRAPSEAGEDPYFVEPDASDDSSERAYEAGEGADEHVYEEATPTDPPRPPTRRGDRRIYNNLRGWYPYNYNPVSGSPPTIPPTTEEEEAEADAWERLAQTARRRPDPWGAPAEAPPVLPARRPRTRALEQRGPASLAALGALLTKARRKSAPGVAARS</sequence>
<feature type="compositionally biased region" description="Low complexity" evidence="10">
    <location>
        <begin position="468"/>
        <end position="477"/>
    </location>
</feature>
<keyword evidence="6" id="KW-1043">Host membrane</keyword>
<dbReference type="EMBL" id="KY385637">
    <property type="protein sequence ID" value="AQS79170.1"/>
    <property type="molecule type" value="Genomic_DNA"/>
</dbReference>
<keyword evidence="7" id="KW-0805">Transcription regulation</keyword>
<evidence type="ECO:0000256" key="8">
    <source>
        <dbReference type="ARBA" id="ARBA00023136"/>
    </source>
</evidence>
<evidence type="ECO:0000256" key="7">
    <source>
        <dbReference type="ARBA" id="ARBA00023015"/>
    </source>
</evidence>